<dbReference type="EC" id="2.6.1.-" evidence="6"/>
<dbReference type="GO" id="GO:0030170">
    <property type="term" value="F:pyridoxal phosphate binding"/>
    <property type="evidence" value="ECO:0007669"/>
    <property type="project" value="InterPro"/>
</dbReference>
<dbReference type="GO" id="GO:0006520">
    <property type="term" value="P:amino acid metabolic process"/>
    <property type="evidence" value="ECO:0007669"/>
    <property type="project" value="InterPro"/>
</dbReference>
<keyword evidence="9" id="KW-1185">Reference proteome</keyword>
<evidence type="ECO:0000256" key="1">
    <source>
        <dbReference type="ARBA" id="ARBA00001933"/>
    </source>
</evidence>
<dbReference type="InterPro" id="IPR015421">
    <property type="entry name" value="PyrdxlP-dep_Trfase_major"/>
</dbReference>
<dbReference type="Gene3D" id="3.90.1150.10">
    <property type="entry name" value="Aspartate Aminotransferase, domain 1"/>
    <property type="match status" value="1"/>
</dbReference>
<comment type="cofactor">
    <cofactor evidence="1 6">
        <name>pyridoxal 5'-phosphate</name>
        <dbReference type="ChEBI" id="CHEBI:597326"/>
    </cofactor>
</comment>
<sequence length="392" mass="43425">MDYTAKIATNVASIPRSGIRDFFELVQGRDDVISLGVGEPDFVTPWHIREAAIYSLEKGQTTYTSNLGLLSLRKSISKYVDDFFHVQYEPAKEVLVTVGVSEAIDIALRALLNPGDEVIYHEPCYVSYSPSIVMAHGVPVPVVTTKEDEFSLKPDKVAAAITPKTRIIFINFPTNPTGACASREDLEGIAALAIKHDLLVLTDEIYSELRYDETNPHVSIASLPGMKERTILLHGFSKAFAMTGFRLGYACAPQPIIEAMMKIHQYSMLCAPIMSQNAAIEALENGQPAMIEMRNSYHQRRDFLVKRLNEIGLDCHTPGGAFYVFPDIRSTGLSSKEFAMRLLEEESVACVPGSAFGESGEGFLRCCYATAFDDIRTATDKMERFVNRLKNA</sequence>
<evidence type="ECO:0000256" key="5">
    <source>
        <dbReference type="ARBA" id="ARBA00022898"/>
    </source>
</evidence>
<evidence type="ECO:0000256" key="6">
    <source>
        <dbReference type="RuleBase" id="RU000481"/>
    </source>
</evidence>
<dbReference type="PANTHER" id="PTHR46383:SF3">
    <property type="entry name" value="ASPARTATE AMINOTRANSFERASE-RELATED"/>
    <property type="match status" value="1"/>
</dbReference>
<dbReference type="AlphaFoldDB" id="A0A934VA50"/>
<dbReference type="InterPro" id="IPR004838">
    <property type="entry name" value="NHTrfase_class1_PyrdxlP-BS"/>
</dbReference>
<dbReference type="InterPro" id="IPR050596">
    <property type="entry name" value="AspAT/PAT-like"/>
</dbReference>
<protein>
    <recommendedName>
        <fullName evidence="6">Aminotransferase</fullName>
        <ecNumber evidence="6">2.6.1.-</ecNumber>
    </recommendedName>
</protein>
<dbReference type="RefSeq" id="WP_200348965.1">
    <property type="nucleotide sequence ID" value="NZ_BAABHZ010000005.1"/>
</dbReference>
<keyword evidence="5" id="KW-0663">Pyridoxal phosphate</keyword>
<proteinExistence type="inferred from homology"/>
<organism evidence="8 9">
    <name type="scientific">Luteolibacter yonseiensis</name>
    <dbReference type="NCBI Taxonomy" id="1144680"/>
    <lineage>
        <taxon>Bacteria</taxon>
        <taxon>Pseudomonadati</taxon>
        <taxon>Verrucomicrobiota</taxon>
        <taxon>Verrucomicrobiia</taxon>
        <taxon>Verrucomicrobiales</taxon>
        <taxon>Verrucomicrobiaceae</taxon>
        <taxon>Luteolibacter</taxon>
    </lineage>
</organism>
<gene>
    <name evidence="8" type="ORF">JIN84_00055</name>
</gene>
<reference evidence="8" key="1">
    <citation type="submission" date="2021-01" db="EMBL/GenBank/DDBJ databases">
        <title>Modified the classification status of verrucomicrobia.</title>
        <authorList>
            <person name="Feng X."/>
        </authorList>
    </citation>
    <scope>NUCLEOTIDE SEQUENCE</scope>
    <source>
        <strain evidence="8">JCM 18052</strain>
    </source>
</reference>
<evidence type="ECO:0000259" key="7">
    <source>
        <dbReference type="Pfam" id="PF00155"/>
    </source>
</evidence>
<dbReference type="Gene3D" id="3.40.640.10">
    <property type="entry name" value="Type I PLP-dependent aspartate aminotransferase-like (Major domain)"/>
    <property type="match status" value="1"/>
</dbReference>
<dbReference type="InterPro" id="IPR015424">
    <property type="entry name" value="PyrdxlP-dep_Trfase"/>
</dbReference>
<dbReference type="Proteomes" id="UP000600139">
    <property type="component" value="Unassembled WGS sequence"/>
</dbReference>
<comment type="caution">
    <text evidence="8">The sequence shown here is derived from an EMBL/GenBank/DDBJ whole genome shotgun (WGS) entry which is preliminary data.</text>
</comment>
<dbReference type="EMBL" id="JAENIK010000001">
    <property type="protein sequence ID" value="MBK1813999.1"/>
    <property type="molecule type" value="Genomic_DNA"/>
</dbReference>
<dbReference type="Pfam" id="PF00155">
    <property type="entry name" value="Aminotran_1_2"/>
    <property type="match status" value="1"/>
</dbReference>
<comment type="similarity">
    <text evidence="2 6">Belongs to the class-I pyridoxal-phosphate-dependent aminotransferase family.</text>
</comment>
<dbReference type="InterPro" id="IPR004839">
    <property type="entry name" value="Aminotransferase_I/II_large"/>
</dbReference>
<accession>A0A934VA50</accession>
<name>A0A934VA50_9BACT</name>
<feature type="domain" description="Aminotransferase class I/classII large" evidence="7">
    <location>
        <begin position="31"/>
        <end position="370"/>
    </location>
</feature>
<keyword evidence="4 6" id="KW-0808">Transferase</keyword>
<dbReference type="SUPFAM" id="SSF53383">
    <property type="entry name" value="PLP-dependent transferases"/>
    <property type="match status" value="1"/>
</dbReference>
<dbReference type="FunFam" id="3.40.640.10:FF:000033">
    <property type="entry name" value="Aspartate aminotransferase"/>
    <property type="match status" value="1"/>
</dbReference>
<dbReference type="InterPro" id="IPR015422">
    <property type="entry name" value="PyrdxlP-dep_Trfase_small"/>
</dbReference>
<evidence type="ECO:0000313" key="8">
    <source>
        <dbReference type="EMBL" id="MBK1813999.1"/>
    </source>
</evidence>
<keyword evidence="3 6" id="KW-0032">Aminotransferase</keyword>
<evidence type="ECO:0000256" key="4">
    <source>
        <dbReference type="ARBA" id="ARBA00022679"/>
    </source>
</evidence>
<evidence type="ECO:0000256" key="2">
    <source>
        <dbReference type="ARBA" id="ARBA00007441"/>
    </source>
</evidence>
<dbReference type="CDD" id="cd00609">
    <property type="entry name" value="AAT_like"/>
    <property type="match status" value="1"/>
</dbReference>
<dbReference type="PANTHER" id="PTHR46383">
    <property type="entry name" value="ASPARTATE AMINOTRANSFERASE"/>
    <property type="match status" value="1"/>
</dbReference>
<dbReference type="GO" id="GO:0008483">
    <property type="term" value="F:transaminase activity"/>
    <property type="evidence" value="ECO:0007669"/>
    <property type="project" value="UniProtKB-KW"/>
</dbReference>
<evidence type="ECO:0000256" key="3">
    <source>
        <dbReference type="ARBA" id="ARBA00022576"/>
    </source>
</evidence>
<dbReference type="PROSITE" id="PS00105">
    <property type="entry name" value="AA_TRANSFER_CLASS_1"/>
    <property type="match status" value="1"/>
</dbReference>
<evidence type="ECO:0000313" key="9">
    <source>
        <dbReference type="Proteomes" id="UP000600139"/>
    </source>
</evidence>